<reference evidence="1" key="2">
    <citation type="journal article" date="2024" name="Plant">
        <title>Genomic evolution and insights into agronomic trait innovations of Sesamum species.</title>
        <authorList>
            <person name="Miao H."/>
            <person name="Wang L."/>
            <person name="Qu L."/>
            <person name="Liu H."/>
            <person name="Sun Y."/>
            <person name="Le M."/>
            <person name="Wang Q."/>
            <person name="Wei S."/>
            <person name="Zheng Y."/>
            <person name="Lin W."/>
            <person name="Duan Y."/>
            <person name="Cao H."/>
            <person name="Xiong S."/>
            <person name="Wang X."/>
            <person name="Wei L."/>
            <person name="Li C."/>
            <person name="Ma Q."/>
            <person name="Ju M."/>
            <person name="Zhao R."/>
            <person name="Li G."/>
            <person name="Mu C."/>
            <person name="Tian Q."/>
            <person name="Mei H."/>
            <person name="Zhang T."/>
            <person name="Gao T."/>
            <person name="Zhang H."/>
        </authorList>
    </citation>
    <scope>NUCLEOTIDE SEQUENCE</scope>
    <source>
        <strain evidence="1">3651</strain>
    </source>
</reference>
<keyword evidence="2" id="KW-1185">Reference proteome</keyword>
<reference evidence="1" key="1">
    <citation type="submission" date="2020-06" db="EMBL/GenBank/DDBJ databases">
        <authorList>
            <person name="Li T."/>
            <person name="Hu X."/>
            <person name="Zhang T."/>
            <person name="Song X."/>
            <person name="Zhang H."/>
            <person name="Dai N."/>
            <person name="Sheng W."/>
            <person name="Hou X."/>
            <person name="Wei L."/>
        </authorList>
    </citation>
    <scope>NUCLEOTIDE SEQUENCE</scope>
    <source>
        <strain evidence="1">3651</strain>
        <tissue evidence="1">Leaf</tissue>
    </source>
</reference>
<dbReference type="Proteomes" id="UP001293254">
    <property type="component" value="Unassembled WGS sequence"/>
</dbReference>
<name>A0AAE1YAH2_9LAMI</name>
<evidence type="ECO:0000313" key="1">
    <source>
        <dbReference type="EMBL" id="KAK4426670.1"/>
    </source>
</evidence>
<sequence length="218" mass="24676">MARLKGTCFDNLLNVTDPTDHFSKLLSALVPFYQVEHHCFRFGVNETLKDDDPEVDGRAIVIPITLRDVLRITNLPIDGEPVIEYLEGVDFAVLCNELLGIDSCVVRENQAKGQARACISLSLLQKEFGNKTEDEISEPEDFAHYFPMLEIVHRALEKVVILEYIPQAASLVLHNSNDIGADFVEKDKADQPIEFPIFQGWHKNLLKPSRSRYPAKNN</sequence>
<dbReference type="EMBL" id="JACGWO010000005">
    <property type="protein sequence ID" value="KAK4426670.1"/>
    <property type="molecule type" value="Genomic_DNA"/>
</dbReference>
<dbReference type="AlphaFoldDB" id="A0AAE1YAH2"/>
<proteinExistence type="predicted"/>
<evidence type="ECO:0000313" key="2">
    <source>
        <dbReference type="Proteomes" id="UP001293254"/>
    </source>
</evidence>
<protein>
    <submittedName>
        <fullName evidence="1">Uncharacterized protein</fullName>
    </submittedName>
</protein>
<comment type="caution">
    <text evidence="1">The sequence shown here is derived from an EMBL/GenBank/DDBJ whole genome shotgun (WGS) entry which is preliminary data.</text>
</comment>
<organism evidence="1 2">
    <name type="scientific">Sesamum alatum</name>
    <dbReference type="NCBI Taxonomy" id="300844"/>
    <lineage>
        <taxon>Eukaryota</taxon>
        <taxon>Viridiplantae</taxon>
        <taxon>Streptophyta</taxon>
        <taxon>Embryophyta</taxon>
        <taxon>Tracheophyta</taxon>
        <taxon>Spermatophyta</taxon>
        <taxon>Magnoliopsida</taxon>
        <taxon>eudicotyledons</taxon>
        <taxon>Gunneridae</taxon>
        <taxon>Pentapetalae</taxon>
        <taxon>asterids</taxon>
        <taxon>lamiids</taxon>
        <taxon>Lamiales</taxon>
        <taxon>Pedaliaceae</taxon>
        <taxon>Sesamum</taxon>
    </lineage>
</organism>
<gene>
    <name evidence="1" type="ORF">Salat_1435700</name>
</gene>
<accession>A0AAE1YAH2</accession>